<dbReference type="HAMAP" id="MF_01161">
    <property type="entry name" value="tRNA_Ile_lys_synt"/>
    <property type="match status" value="1"/>
</dbReference>
<dbReference type="InterPro" id="IPR014729">
    <property type="entry name" value="Rossmann-like_a/b/a_fold"/>
</dbReference>
<gene>
    <name evidence="6 8" type="primary">tilS</name>
</gene>
<keyword evidence="4 6" id="KW-0067">ATP-binding</keyword>
<keyword evidence="1 6" id="KW-0436">Ligase</keyword>
<dbReference type="InterPro" id="IPR011063">
    <property type="entry name" value="TilS/TtcA_N"/>
</dbReference>
<dbReference type="CDD" id="cd01992">
    <property type="entry name" value="TilS_N"/>
    <property type="match status" value="1"/>
</dbReference>
<evidence type="ECO:0000259" key="7">
    <source>
        <dbReference type="Pfam" id="PF01171"/>
    </source>
</evidence>
<dbReference type="SUPFAM" id="SSF52402">
    <property type="entry name" value="Adenine nucleotide alpha hydrolases-like"/>
    <property type="match status" value="1"/>
</dbReference>
<accession>A0A1Z1MHN4</accession>
<evidence type="ECO:0000256" key="1">
    <source>
        <dbReference type="ARBA" id="ARBA00022598"/>
    </source>
</evidence>
<dbReference type="GO" id="GO:0032267">
    <property type="term" value="F:tRNA(Ile)-lysidine synthase activity"/>
    <property type="evidence" value="ECO:0007669"/>
    <property type="project" value="UniProtKB-EC"/>
</dbReference>
<dbReference type="GO" id="GO:0006400">
    <property type="term" value="P:tRNA modification"/>
    <property type="evidence" value="ECO:0007669"/>
    <property type="project" value="UniProtKB-UniRule"/>
</dbReference>
<sequence>MIKSQISKIIHSLAQLIKQKHMNQILVAFSGGQDSILLVYLLENFIKNNRANKIKVSYIYIDHQWKTNSYEQIKHIIKYLKLTLNKIYIYQIKTNILSEDICRKYRGHIITQHAIEYKNEIIITGHNLTDKVETFIHHTIRGSSIESFNSLSIESKVKKNITIFRPLINIDREAIYWICKKLYLPIWSDVTNYLFNIERNRIRQELVPYIKKYMSQNIEKNISYLINNYLYENDYIKQNVIKLYIQSISTNKIAINYILLKKQNIILQMRTIQLFCFHNFQIYISHNKIMNMIKKIRYIITQPITIYKEQFFRFVTNKKWIYVILD</sequence>
<geneLocation type="chloroplast" evidence="8"/>
<dbReference type="NCBIfam" id="TIGR02432">
    <property type="entry name" value="lysidine_TilS_N"/>
    <property type="match status" value="1"/>
</dbReference>
<dbReference type="Pfam" id="PF01171">
    <property type="entry name" value="ATP_bind_3"/>
    <property type="match status" value="1"/>
</dbReference>
<evidence type="ECO:0000256" key="3">
    <source>
        <dbReference type="ARBA" id="ARBA00022741"/>
    </source>
</evidence>
<evidence type="ECO:0000313" key="8">
    <source>
        <dbReference type="EMBL" id="ARW65533.1"/>
    </source>
</evidence>
<feature type="domain" description="tRNA(Ile)-lysidine/2-thiocytidine synthase N-terminal" evidence="7">
    <location>
        <begin position="24"/>
        <end position="205"/>
    </location>
</feature>
<evidence type="ECO:0000256" key="6">
    <source>
        <dbReference type="HAMAP-Rule" id="MF_01161"/>
    </source>
</evidence>
<dbReference type="GO" id="GO:0009507">
    <property type="term" value="C:chloroplast"/>
    <property type="evidence" value="ECO:0007669"/>
    <property type="project" value="UniProtKB-SubCell"/>
</dbReference>
<dbReference type="GO" id="GO:0005524">
    <property type="term" value="F:ATP binding"/>
    <property type="evidence" value="ECO:0007669"/>
    <property type="project" value="UniProtKB-UniRule"/>
</dbReference>
<dbReference type="PANTHER" id="PTHR43033">
    <property type="entry name" value="TRNA(ILE)-LYSIDINE SYNTHASE-RELATED"/>
    <property type="match status" value="1"/>
</dbReference>
<dbReference type="AlphaFoldDB" id="A0A1Z1MHN4"/>
<dbReference type="RefSeq" id="YP_009396347.1">
    <property type="nucleotide sequence ID" value="NC_035282.1"/>
</dbReference>
<dbReference type="EMBL" id="MF101438">
    <property type="protein sequence ID" value="ARW65533.1"/>
    <property type="molecule type" value="Genomic_DNA"/>
</dbReference>
<comment type="similarity">
    <text evidence="6">Belongs to the tRNA(Ile)-lysidine synthase family.</text>
</comment>
<proteinExistence type="inferred from homology"/>
<evidence type="ECO:0000256" key="2">
    <source>
        <dbReference type="ARBA" id="ARBA00022694"/>
    </source>
</evidence>
<keyword evidence="8" id="KW-0150">Chloroplast</keyword>
<dbReference type="InterPro" id="IPR012094">
    <property type="entry name" value="tRNA_Ile_lys_synt"/>
</dbReference>
<comment type="domain">
    <text evidence="6">The N-terminal region contains the highly conserved SGGXDS motif, predicted to be a P-loop motif involved in ATP binding.</text>
</comment>
<name>A0A1Z1MHN4_9FLOR</name>
<protein>
    <recommendedName>
        <fullName evidence="6">tRNA(Ile)-lysidine synthase, chloroplastic</fullName>
        <ecNumber evidence="6">6.3.4.19</ecNumber>
    </recommendedName>
    <alternativeName>
        <fullName evidence="6">tRNA(Ile)-2-lysyl-cytidine synthase</fullName>
    </alternativeName>
    <alternativeName>
        <fullName evidence="6">tRNA(Ile)-lysidine synthetase</fullName>
    </alternativeName>
</protein>
<dbReference type="PANTHER" id="PTHR43033:SF1">
    <property type="entry name" value="TRNA(ILE)-LYSIDINE SYNTHASE-RELATED"/>
    <property type="match status" value="1"/>
</dbReference>
<evidence type="ECO:0000256" key="4">
    <source>
        <dbReference type="ARBA" id="ARBA00022840"/>
    </source>
</evidence>
<keyword evidence="2 6" id="KW-0819">tRNA processing</keyword>
<evidence type="ECO:0000256" key="5">
    <source>
        <dbReference type="ARBA" id="ARBA00048539"/>
    </source>
</evidence>
<dbReference type="GeneID" id="33358527"/>
<dbReference type="InterPro" id="IPR012795">
    <property type="entry name" value="tRNA_Ile_lys_synt_N"/>
</dbReference>
<comment type="catalytic activity">
    <reaction evidence="5 6">
        <text>cytidine(34) in tRNA(Ile2) + L-lysine + ATP = lysidine(34) in tRNA(Ile2) + AMP + diphosphate + H(+)</text>
        <dbReference type="Rhea" id="RHEA:43744"/>
        <dbReference type="Rhea" id="RHEA-COMP:10625"/>
        <dbReference type="Rhea" id="RHEA-COMP:10670"/>
        <dbReference type="ChEBI" id="CHEBI:15378"/>
        <dbReference type="ChEBI" id="CHEBI:30616"/>
        <dbReference type="ChEBI" id="CHEBI:32551"/>
        <dbReference type="ChEBI" id="CHEBI:33019"/>
        <dbReference type="ChEBI" id="CHEBI:82748"/>
        <dbReference type="ChEBI" id="CHEBI:83665"/>
        <dbReference type="ChEBI" id="CHEBI:456215"/>
        <dbReference type="EC" id="6.3.4.19"/>
    </reaction>
</comment>
<comment type="function">
    <text evidence="6">Ligates lysine onto the cytidine present at position 34 of the AUA codon-specific tRNA(Ile) that contains the anticodon CAU, in an ATP-dependent manner. Cytidine is converted to lysidine, thus changing the amino acid specificity of the tRNA from methionine to isoleucine.</text>
</comment>
<keyword evidence="3 6" id="KW-0547">Nucleotide-binding</keyword>
<dbReference type="EC" id="6.3.4.19" evidence="6"/>
<keyword evidence="8" id="KW-0934">Plastid</keyword>
<comment type="subcellular location">
    <subcellularLocation>
        <location evidence="6">Plastid</location>
        <location evidence="6">Chloroplast</location>
    </subcellularLocation>
</comment>
<reference evidence="8" key="1">
    <citation type="journal article" date="2017" name="J. Phycol.">
        <title>Analysis of chloroplast genomes and a supermatrix inform reclassification of the Rhodomelaceae (Rhodophyta).</title>
        <authorList>
            <person name="Diaz-Tapia P."/>
            <person name="Maggs C.A."/>
            <person name="West J.A."/>
            <person name="Verbruggen H."/>
        </authorList>
    </citation>
    <scope>NUCLEOTIDE SEQUENCE</scope>
    <source>
        <strain evidence="8">PD899</strain>
    </source>
</reference>
<dbReference type="Gene3D" id="3.40.50.620">
    <property type="entry name" value="HUPs"/>
    <property type="match status" value="1"/>
</dbReference>
<feature type="binding site" evidence="6">
    <location>
        <begin position="30"/>
        <end position="35"/>
    </location>
    <ligand>
        <name>ATP</name>
        <dbReference type="ChEBI" id="CHEBI:30616"/>
    </ligand>
</feature>
<organism evidence="8">
    <name type="scientific">Polysiphonia scopulorum</name>
    <dbReference type="NCBI Taxonomy" id="257860"/>
    <lineage>
        <taxon>Eukaryota</taxon>
        <taxon>Rhodophyta</taxon>
        <taxon>Florideophyceae</taxon>
        <taxon>Rhodymeniophycidae</taxon>
        <taxon>Ceramiales</taxon>
        <taxon>Rhodomelaceae</taxon>
        <taxon>Polysiphonioideae</taxon>
        <taxon>Polysiphonia</taxon>
    </lineage>
</organism>